<dbReference type="AlphaFoldDB" id="A0A8H8RQQ5"/>
<dbReference type="OrthoDB" id="3877279at2759"/>
<organism evidence="1 2">
    <name type="scientific">Lachnellula occidentalis</name>
    <dbReference type="NCBI Taxonomy" id="215460"/>
    <lineage>
        <taxon>Eukaryota</taxon>
        <taxon>Fungi</taxon>
        <taxon>Dikarya</taxon>
        <taxon>Ascomycota</taxon>
        <taxon>Pezizomycotina</taxon>
        <taxon>Leotiomycetes</taxon>
        <taxon>Helotiales</taxon>
        <taxon>Lachnaceae</taxon>
        <taxon>Lachnellula</taxon>
    </lineage>
</organism>
<proteinExistence type="predicted"/>
<reference evidence="1 2" key="1">
    <citation type="submission" date="2018-05" db="EMBL/GenBank/DDBJ databases">
        <title>Genome sequencing and assembly of the regulated plant pathogen Lachnellula willkommii and related sister species for the development of diagnostic species identification markers.</title>
        <authorList>
            <person name="Giroux E."/>
            <person name="Bilodeau G."/>
        </authorList>
    </citation>
    <scope>NUCLEOTIDE SEQUENCE [LARGE SCALE GENOMIC DNA]</scope>
    <source>
        <strain evidence="1 2">CBS 160.35</strain>
    </source>
</reference>
<evidence type="ECO:0000313" key="2">
    <source>
        <dbReference type="Proteomes" id="UP000443090"/>
    </source>
</evidence>
<sequence length="320" mass="35365">MDSRRRRSSASSFDDAFIESYLSKTYIPLSNLPTPPPTSHSNSSTHKQPSFLTSGEIHNPKFLGPAIHLTNLVPSSTSLKSPSVPLVHALLTRANLPLETLALAVCILDSLNSRFALTWRQGCPLVPLARQHIDSIQPEIIVLSAVILAVKFLDDMRNFTGEFAREWGRNLWSCVQINFTQRCILENLGYRLMPLCEQSIISEALEDMNRAAMQASPESSSNKDWAADMCSKSFGGDIGRKMSDGQAVLGLGEQMTPAETPMLENVPRTKDLSVETKLAFKSGRNGMDAQQFQLPERLSVQEPFPTFVDPMLERMGNGLG</sequence>
<dbReference type="SUPFAM" id="SSF47954">
    <property type="entry name" value="Cyclin-like"/>
    <property type="match status" value="1"/>
</dbReference>
<evidence type="ECO:0008006" key="3">
    <source>
        <dbReference type="Google" id="ProtNLM"/>
    </source>
</evidence>
<comment type="caution">
    <text evidence="1">The sequence shown here is derived from an EMBL/GenBank/DDBJ whole genome shotgun (WGS) entry which is preliminary data.</text>
</comment>
<dbReference type="Proteomes" id="UP000443090">
    <property type="component" value="Unassembled WGS sequence"/>
</dbReference>
<accession>A0A8H8RQQ5</accession>
<evidence type="ECO:0000313" key="1">
    <source>
        <dbReference type="EMBL" id="TVY40055.1"/>
    </source>
</evidence>
<dbReference type="Gene3D" id="1.10.472.10">
    <property type="entry name" value="Cyclin-like"/>
    <property type="match status" value="1"/>
</dbReference>
<dbReference type="InterPro" id="IPR036915">
    <property type="entry name" value="Cyclin-like_sf"/>
</dbReference>
<keyword evidence="2" id="KW-1185">Reference proteome</keyword>
<name>A0A8H8RQQ5_9HELO</name>
<protein>
    <recommendedName>
        <fullName evidence="3">Cyclin N-terminal domain-containing protein</fullName>
    </recommendedName>
</protein>
<gene>
    <name evidence="1" type="ORF">LOCC1_G005212</name>
</gene>
<dbReference type="EMBL" id="QGMI01000477">
    <property type="protein sequence ID" value="TVY40055.1"/>
    <property type="molecule type" value="Genomic_DNA"/>
</dbReference>